<keyword evidence="1" id="KW-0472">Membrane</keyword>
<reference evidence="2 3" key="1">
    <citation type="submission" date="2019-03" db="EMBL/GenBank/DDBJ databases">
        <title>Single cell metagenomics reveals metabolic interactions within the superorganism composed of flagellate Streblomastix strix and complex community of Bacteroidetes bacteria on its surface.</title>
        <authorList>
            <person name="Treitli S.C."/>
            <person name="Kolisko M."/>
            <person name="Husnik F."/>
            <person name="Keeling P."/>
            <person name="Hampl V."/>
        </authorList>
    </citation>
    <scope>NUCLEOTIDE SEQUENCE [LARGE SCALE GENOMIC DNA]</scope>
    <source>
        <strain evidence="2">ST1C</strain>
    </source>
</reference>
<comment type="caution">
    <text evidence="2">The sequence shown here is derived from an EMBL/GenBank/DDBJ whole genome shotgun (WGS) entry which is preliminary data.</text>
</comment>
<keyword evidence="1" id="KW-0812">Transmembrane</keyword>
<evidence type="ECO:0000256" key="1">
    <source>
        <dbReference type="SAM" id="Phobius"/>
    </source>
</evidence>
<accession>A0A5J4X2C2</accession>
<feature type="transmembrane region" description="Helical" evidence="1">
    <location>
        <begin position="240"/>
        <end position="265"/>
    </location>
</feature>
<organism evidence="2 3">
    <name type="scientific">Streblomastix strix</name>
    <dbReference type="NCBI Taxonomy" id="222440"/>
    <lineage>
        <taxon>Eukaryota</taxon>
        <taxon>Metamonada</taxon>
        <taxon>Preaxostyla</taxon>
        <taxon>Oxymonadida</taxon>
        <taxon>Streblomastigidae</taxon>
        <taxon>Streblomastix</taxon>
    </lineage>
</organism>
<dbReference type="AlphaFoldDB" id="A0A5J4X2C2"/>
<keyword evidence="1" id="KW-1133">Transmembrane helix</keyword>
<protein>
    <submittedName>
        <fullName evidence="2">Uncharacterized protein</fullName>
    </submittedName>
</protein>
<proteinExistence type="predicted"/>
<evidence type="ECO:0000313" key="2">
    <source>
        <dbReference type="EMBL" id="KAA6400902.1"/>
    </source>
</evidence>
<dbReference type="OrthoDB" id="90214at2759"/>
<feature type="transmembrane region" description="Helical" evidence="1">
    <location>
        <begin position="18"/>
        <end position="43"/>
    </location>
</feature>
<name>A0A5J4X2C2_9EUKA</name>
<gene>
    <name evidence="2" type="ORF">EZS28_003574</name>
</gene>
<dbReference type="EMBL" id="SNRW01000480">
    <property type="protein sequence ID" value="KAA6400902.1"/>
    <property type="molecule type" value="Genomic_DNA"/>
</dbReference>
<evidence type="ECO:0000313" key="3">
    <source>
        <dbReference type="Proteomes" id="UP000324800"/>
    </source>
</evidence>
<sequence>MNIIIDLPNLVLKPVTRLFLTLLFEVNGIMTISIRNLLVYYWITKTVFKKIQQHQRYKTNRSDVEQFIKFEELIIEKNYLAVNVLLVPLSFVDDVHIMQIEGYRFIFNTTTYLDSLLFEGRIADVSFSLYGFEFHPVSDNESMEIITGVLNYNRNNSSNSTNYHIQSSNEVIQTHIIPEKIYWESDSTIIFDLPKQMFINLSSGLWELRLLYGHSGYTPWVTIFNNTYSTTDTKNKKDTVLIISIIFSVIGLLAIFYLAIFLYFYCFKQKYINIQTSKETIQLEHSRSLIMAPYNSGDNLAKLVKEVKDDNNDDAFSNKNQINVQVKDESRSPLTPAYKNGNQNSRVSSLQSLITVKSPTMIPSASFKHLEKFIPPGS</sequence>
<dbReference type="Proteomes" id="UP000324800">
    <property type="component" value="Unassembled WGS sequence"/>
</dbReference>